<comment type="caution">
    <text evidence="7">The sequence shown here is derived from an EMBL/GenBank/DDBJ whole genome shotgun (WGS) entry which is preliminary data.</text>
</comment>
<dbReference type="InterPro" id="IPR036388">
    <property type="entry name" value="WH-like_DNA-bd_sf"/>
</dbReference>
<dbReference type="PANTHER" id="PTHR34824:SF1">
    <property type="entry name" value="HEAT-INDUCIBLE TRANSCRIPTION REPRESSOR HRCA"/>
    <property type="match status" value="1"/>
</dbReference>
<dbReference type="SUPFAM" id="SSF55781">
    <property type="entry name" value="GAF domain-like"/>
    <property type="match status" value="1"/>
</dbReference>
<dbReference type="Gene3D" id="3.30.450.40">
    <property type="match status" value="1"/>
</dbReference>
<dbReference type="InterPro" id="IPR036390">
    <property type="entry name" value="WH_DNA-bd_sf"/>
</dbReference>
<reference evidence="7" key="1">
    <citation type="journal article" date="2021" name="PeerJ">
        <title>Extensive microbial diversity within the chicken gut microbiome revealed by metagenomics and culture.</title>
        <authorList>
            <person name="Gilroy R."/>
            <person name="Ravi A."/>
            <person name="Getino M."/>
            <person name="Pursley I."/>
            <person name="Horton D.L."/>
            <person name="Alikhan N.F."/>
            <person name="Baker D."/>
            <person name="Gharbi K."/>
            <person name="Hall N."/>
            <person name="Watson M."/>
            <person name="Adriaenssens E.M."/>
            <person name="Foster-Nyarko E."/>
            <person name="Jarju S."/>
            <person name="Secka A."/>
            <person name="Antonio M."/>
            <person name="Oren A."/>
            <person name="Chaudhuri R.R."/>
            <person name="La Ragione R."/>
            <person name="Hildebrand F."/>
            <person name="Pallen M.J."/>
        </authorList>
    </citation>
    <scope>NUCLEOTIDE SEQUENCE</scope>
    <source>
        <strain evidence="7">ChiBcec8-14828</strain>
    </source>
</reference>
<evidence type="ECO:0000256" key="2">
    <source>
        <dbReference type="ARBA" id="ARBA00023015"/>
    </source>
</evidence>
<dbReference type="PIRSF" id="PIRSF005485">
    <property type="entry name" value="HrcA"/>
    <property type="match status" value="1"/>
</dbReference>
<keyword evidence="4 5" id="KW-0804">Transcription</keyword>
<dbReference type="EMBL" id="DWYA01000027">
    <property type="protein sequence ID" value="HJB39252.1"/>
    <property type="molecule type" value="Genomic_DNA"/>
</dbReference>
<dbReference type="InterPro" id="IPR029016">
    <property type="entry name" value="GAF-like_dom_sf"/>
</dbReference>
<protein>
    <recommendedName>
        <fullName evidence="5">Heat-inducible transcription repressor HrcA</fullName>
    </recommendedName>
</protein>
<dbReference type="Pfam" id="PF01628">
    <property type="entry name" value="HrcA"/>
    <property type="match status" value="1"/>
</dbReference>
<dbReference type="Gene3D" id="3.30.390.60">
    <property type="entry name" value="Heat-inducible transcription repressor hrca homolog, domain 3"/>
    <property type="match status" value="1"/>
</dbReference>
<evidence type="ECO:0000313" key="7">
    <source>
        <dbReference type="EMBL" id="HJB39252.1"/>
    </source>
</evidence>
<feature type="domain" description="Heat-inducible transcription repressor HrcA C-terminal" evidence="6">
    <location>
        <begin position="105"/>
        <end position="320"/>
    </location>
</feature>
<organism evidence="7 8">
    <name type="scientific">Candidatus Ruthenibacterium avium</name>
    <dbReference type="NCBI Taxonomy" id="2838751"/>
    <lineage>
        <taxon>Bacteria</taxon>
        <taxon>Bacillati</taxon>
        <taxon>Bacillota</taxon>
        <taxon>Clostridia</taxon>
        <taxon>Eubacteriales</taxon>
        <taxon>Oscillospiraceae</taxon>
        <taxon>Ruthenibacterium</taxon>
    </lineage>
</organism>
<proteinExistence type="inferred from homology"/>
<dbReference type="SUPFAM" id="SSF46785">
    <property type="entry name" value="Winged helix' DNA-binding domain"/>
    <property type="match status" value="1"/>
</dbReference>
<reference evidence="7" key="2">
    <citation type="submission" date="2021-04" db="EMBL/GenBank/DDBJ databases">
        <authorList>
            <person name="Gilroy R."/>
        </authorList>
    </citation>
    <scope>NUCLEOTIDE SEQUENCE</scope>
    <source>
        <strain evidence="7">ChiBcec8-14828</strain>
    </source>
</reference>
<accession>A0A9D2M1J3</accession>
<dbReference type="AlphaFoldDB" id="A0A9D2M1J3"/>
<comment type="function">
    <text evidence="5">Negative regulator of class I heat shock genes (grpE-dnaK-dnaJ and groELS operons). Prevents heat-shock induction of these operons.</text>
</comment>
<keyword evidence="3 5" id="KW-0346">Stress response</keyword>
<dbReference type="InterPro" id="IPR021153">
    <property type="entry name" value="HrcA_C"/>
</dbReference>
<dbReference type="PANTHER" id="PTHR34824">
    <property type="entry name" value="HEAT-INDUCIBLE TRANSCRIPTION REPRESSOR HRCA"/>
    <property type="match status" value="1"/>
</dbReference>
<keyword evidence="2 5" id="KW-0805">Transcription regulation</keyword>
<dbReference type="Gene3D" id="1.10.10.10">
    <property type="entry name" value="Winged helix-like DNA-binding domain superfamily/Winged helix DNA-binding domain"/>
    <property type="match status" value="1"/>
</dbReference>
<name>A0A9D2M1J3_9FIRM</name>
<sequence>MDDRKQRVLQAIVALYGADGEPVGSGLLAQHFANAVSSATLRNEMAALTKLGLLEQPHTSAGRVPSAKGYRYYLDHLMGAPAKLSQSEQRAACEMFRDMDYDPERLAQSAARALADWTGYTVVATTPKSEDMCIAHYEVMQVGRFTAAVLAVTNGGGVRTRTAKLDFPLENGDVEMLAKTLNESLTFRSAADVQSAHLQAAAQRMGARGVTLYPVLSAAYTLLKEAGRPNVYLEGEQNFLNYAGTEQNIKTLLEFFADTEAVKQAVSPKTDRTTVLLGEDLEDHPMPGLCIVSKRYVAGGGATGAIGIVGPLRMPYQKIIPRLEYFSLLLGQCMSGVNGASFQEQ</sequence>
<dbReference type="NCBIfam" id="TIGR00331">
    <property type="entry name" value="hrcA"/>
    <property type="match status" value="1"/>
</dbReference>
<evidence type="ECO:0000256" key="5">
    <source>
        <dbReference type="HAMAP-Rule" id="MF_00081"/>
    </source>
</evidence>
<evidence type="ECO:0000259" key="6">
    <source>
        <dbReference type="Pfam" id="PF01628"/>
    </source>
</evidence>
<evidence type="ECO:0000256" key="3">
    <source>
        <dbReference type="ARBA" id="ARBA00023016"/>
    </source>
</evidence>
<gene>
    <name evidence="5 7" type="primary">hrcA</name>
    <name evidence="7" type="ORF">H9943_02520</name>
</gene>
<dbReference type="HAMAP" id="MF_00081">
    <property type="entry name" value="HrcA"/>
    <property type="match status" value="1"/>
</dbReference>
<comment type="similarity">
    <text evidence="5">Belongs to the HrcA family.</text>
</comment>
<dbReference type="Proteomes" id="UP000824209">
    <property type="component" value="Unassembled WGS sequence"/>
</dbReference>
<dbReference type="InterPro" id="IPR023120">
    <property type="entry name" value="WHTH_transcript_rep_HrcA_IDD"/>
</dbReference>
<evidence type="ECO:0000256" key="4">
    <source>
        <dbReference type="ARBA" id="ARBA00023163"/>
    </source>
</evidence>
<evidence type="ECO:0000256" key="1">
    <source>
        <dbReference type="ARBA" id="ARBA00022491"/>
    </source>
</evidence>
<dbReference type="GO" id="GO:0045892">
    <property type="term" value="P:negative regulation of DNA-templated transcription"/>
    <property type="evidence" value="ECO:0007669"/>
    <property type="project" value="UniProtKB-UniRule"/>
</dbReference>
<keyword evidence="1 5" id="KW-0678">Repressor</keyword>
<dbReference type="GO" id="GO:0003677">
    <property type="term" value="F:DNA binding"/>
    <property type="evidence" value="ECO:0007669"/>
    <property type="project" value="InterPro"/>
</dbReference>
<evidence type="ECO:0000313" key="8">
    <source>
        <dbReference type="Proteomes" id="UP000824209"/>
    </source>
</evidence>
<dbReference type="InterPro" id="IPR002571">
    <property type="entry name" value="HrcA"/>
</dbReference>